<evidence type="ECO:0000313" key="2">
    <source>
        <dbReference type="Proteomes" id="UP000585614"/>
    </source>
</evidence>
<reference evidence="1 2" key="1">
    <citation type="journal article" date="2020" name="Nature">
        <title>Six reference-quality genomes reveal evolution of bat adaptations.</title>
        <authorList>
            <person name="Jebb D."/>
            <person name="Huang Z."/>
            <person name="Pippel M."/>
            <person name="Hughes G.M."/>
            <person name="Lavrichenko K."/>
            <person name="Devanna P."/>
            <person name="Winkler S."/>
            <person name="Jermiin L.S."/>
            <person name="Skirmuntt E.C."/>
            <person name="Katzourakis A."/>
            <person name="Burkitt-Gray L."/>
            <person name="Ray D.A."/>
            <person name="Sullivan K.A.M."/>
            <person name="Roscito J.G."/>
            <person name="Kirilenko B.M."/>
            <person name="Davalos L.M."/>
            <person name="Corthals A.P."/>
            <person name="Power M.L."/>
            <person name="Jones G."/>
            <person name="Ransome R.D."/>
            <person name="Dechmann D.K.N."/>
            <person name="Locatelli A.G."/>
            <person name="Puechmaille S.J."/>
            <person name="Fedrigo O."/>
            <person name="Jarvis E.D."/>
            <person name="Hiller M."/>
            <person name="Vernes S.C."/>
            <person name="Myers E.W."/>
            <person name="Teeling E.C."/>
        </authorList>
    </citation>
    <scope>NUCLEOTIDE SEQUENCE [LARGE SCALE GENOMIC DNA]</scope>
    <source>
        <strain evidence="1">MRhiFer1</strain>
        <tissue evidence="1">Lung</tissue>
    </source>
</reference>
<organism evidence="1 2">
    <name type="scientific">Rhinolophus ferrumequinum</name>
    <name type="common">Greater horseshoe bat</name>
    <dbReference type="NCBI Taxonomy" id="59479"/>
    <lineage>
        <taxon>Eukaryota</taxon>
        <taxon>Metazoa</taxon>
        <taxon>Chordata</taxon>
        <taxon>Craniata</taxon>
        <taxon>Vertebrata</taxon>
        <taxon>Euteleostomi</taxon>
        <taxon>Mammalia</taxon>
        <taxon>Eutheria</taxon>
        <taxon>Laurasiatheria</taxon>
        <taxon>Chiroptera</taxon>
        <taxon>Yinpterochiroptera</taxon>
        <taxon>Rhinolophoidea</taxon>
        <taxon>Rhinolophidae</taxon>
        <taxon>Rhinolophinae</taxon>
        <taxon>Rhinolophus</taxon>
    </lineage>
</organism>
<dbReference type="EMBL" id="JACAGC010000004">
    <property type="protein sequence ID" value="KAF6371981.1"/>
    <property type="molecule type" value="Genomic_DNA"/>
</dbReference>
<gene>
    <name evidence="1" type="ORF">mRhiFer1_009722</name>
</gene>
<dbReference type="Proteomes" id="UP000585614">
    <property type="component" value="Unassembled WGS sequence"/>
</dbReference>
<evidence type="ECO:0000313" key="1">
    <source>
        <dbReference type="EMBL" id="KAF6371981.1"/>
    </source>
</evidence>
<protein>
    <submittedName>
        <fullName evidence="1">Uncharacterized protein</fullName>
    </submittedName>
</protein>
<sequence>MLSARLPLTPRPQVTESDASCWHYLLSDRTVHTQSLSPVKTPVCLPGAQGTVPAFERHVGAELDTQADRPVDTFCNLCTSHRLPRGQNPSGLSFSLTAVSRFLSWGRYIRRGKNPFWTFLSADL</sequence>
<dbReference type="AlphaFoldDB" id="A0A7J7ZCT0"/>
<accession>A0A7J7ZCT0</accession>
<name>A0A7J7ZCT0_RHIFE</name>
<comment type="caution">
    <text evidence="1">The sequence shown here is derived from an EMBL/GenBank/DDBJ whole genome shotgun (WGS) entry which is preliminary data.</text>
</comment>
<proteinExistence type="predicted"/>